<proteinExistence type="predicted"/>
<dbReference type="Proteomes" id="UP000005222">
    <property type="component" value="Chromosome L"/>
</dbReference>
<feature type="region of interest" description="Disordered" evidence="1">
    <location>
        <begin position="1"/>
        <end position="22"/>
    </location>
</feature>
<dbReference type="Gene3D" id="3.90.1140.10">
    <property type="entry name" value="Cyclic phosphodiesterase"/>
    <property type="match status" value="1"/>
</dbReference>
<keyword evidence="4" id="KW-1185">Reference proteome</keyword>
<protein>
    <submittedName>
        <fullName evidence="2">Piso0_004412 protein</fullName>
    </submittedName>
</protein>
<dbReference type="AlphaFoldDB" id="G8Y8Q9"/>
<evidence type="ECO:0000256" key="1">
    <source>
        <dbReference type="SAM" id="MobiDB-lite"/>
    </source>
</evidence>
<accession>G8Y8Q9</accession>
<dbReference type="InParanoid" id="G8Y8Q9"/>
<name>G8Y8Q9_PICSO</name>
<evidence type="ECO:0000313" key="3">
    <source>
        <dbReference type="EMBL" id="CCE84854.1"/>
    </source>
</evidence>
<feature type="compositionally biased region" description="Acidic residues" evidence="1">
    <location>
        <begin position="9"/>
        <end position="21"/>
    </location>
</feature>
<evidence type="ECO:0000313" key="4">
    <source>
        <dbReference type="Proteomes" id="UP000005222"/>
    </source>
</evidence>
<dbReference type="EMBL" id="FO082049">
    <property type="protein sequence ID" value="CCE83823.1"/>
    <property type="molecule type" value="Genomic_DNA"/>
</dbReference>
<dbReference type="Proteomes" id="UP000005222">
    <property type="component" value="Chromosome K"/>
</dbReference>
<sequence length="308" mass="35633">MDLIKDYSSDDSEETKEEDREEGQLIPVIAPLNIYSQNYSAHHNMSSIFLYIPWNPPLRVVSQLKSISNNIVNELRKNLPSEVSDKYNWRLIGVPSKTAEGSFSITNNFMLRNYHISLCPNIRGDQDKIQKYIENFQYTVSRMKVPGELVTPDHSEAERIQNINRILFKETEKTASKQKNYISLRLGNSLSLFRSNSSNNLFVTGKIRMDPSSRRFFDSMETAITHNVNLLDVTKEGSTDQKQTYHISLIVGEFKGLRPKRNEIEQIKKIIENMNISKQLSEIPINVDQIKISELSVKHLSHDIRFRI</sequence>
<reference evidence="4" key="2">
    <citation type="journal article" date="2012" name="G3 (Bethesda)">
        <title>Pichia sorbitophila, an interspecies yeast hybrid reveals early steps of genome resolution following polyploidization.</title>
        <authorList>
            <person name="Leh Louis V."/>
            <person name="Despons L."/>
            <person name="Friedrich A."/>
            <person name="Martin T."/>
            <person name="Durrens P."/>
            <person name="Casaregola S."/>
            <person name="Neuveglise C."/>
            <person name="Fairhead C."/>
            <person name="Marck C."/>
            <person name="Cruz J.A."/>
            <person name="Straub M.L."/>
            <person name="Kugler V."/>
            <person name="Sacerdot C."/>
            <person name="Uzunov Z."/>
            <person name="Thierry A."/>
            <person name="Weiss S."/>
            <person name="Bleykasten C."/>
            <person name="De Montigny J."/>
            <person name="Jacques N."/>
            <person name="Jung P."/>
            <person name="Lemaire M."/>
            <person name="Mallet S."/>
            <person name="Morel G."/>
            <person name="Richard G.F."/>
            <person name="Sarkar A."/>
            <person name="Savel G."/>
            <person name="Schacherer J."/>
            <person name="Seret M.L."/>
            <person name="Talla E."/>
            <person name="Samson G."/>
            <person name="Jubin C."/>
            <person name="Poulain J."/>
            <person name="Vacherie B."/>
            <person name="Barbe V."/>
            <person name="Pelletier E."/>
            <person name="Sherman D.J."/>
            <person name="Westhof E."/>
            <person name="Weissenbach J."/>
            <person name="Baret P.V."/>
            <person name="Wincker P."/>
            <person name="Gaillardin C."/>
            <person name="Dujon B."/>
            <person name="Souciet J.L."/>
        </authorList>
    </citation>
    <scope>NUCLEOTIDE SEQUENCE [LARGE SCALE GENOMIC DNA]</scope>
    <source>
        <strain evidence="4">ATCC MYA-4447 / BCRC 22081 / CBS 7064 / NBRC 10061 / NRRL Y-12695</strain>
    </source>
</reference>
<dbReference type="OrthoDB" id="4018007at2759"/>
<dbReference type="eggNOG" id="ENOG502T53Z">
    <property type="taxonomic scope" value="Eukaryota"/>
</dbReference>
<organism evidence="2 4">
    <name type="scientific">Pichia sorbitophila (strain ATCC MYA-4447 / BCRC 22081 / CBS 7064 / NBRC 10061 / NRRL Y-12695)</name>
    <name type="common">Hybrid yeast</name>
    <dbReference type="NCBI Taxonomy" id="559304"/>
    <lineage>
        <taxon>Eukaryota</taxon>
        <taxon>Fungi</taxon>
        <taxon>Dikarya</taxon>
        <taxon>Ascomycota</taxon>
        <taxon>Saccharomycotina</taxon>
        <taxon>Pichiomycetes</taxon>
        <taxon>Debaryomycetaceae</taxon>
        <taxon>Millerozyma</taxon>
    </lineage>
</organism>
<dbReference type="EMBL" id="FO082048">
    <property type="protein sequence ID" value="CCE84854.1"/>
    <property type="molecule type" value="Genomic_DNA"/>
</dbReference>
<gene>
    <name evidence="2" type="primary">Piso0_004412</name>
    <name evidence="2" type="ORF">GNLVRS01_PISO0K16312g</name>
    <name evidence="3" type="ORF">GNLVRS01_PISO0L16313g</name>
</gene>
<evidence type="ECO:0000313" key="2">
    <source>
        <dbReference type="EMBL" id="CCE83823.1"/>
    </source>
</evidence>
<reference evidence="2" key="1">
    <citation type="submission" date="2011-10" db="EMBL/GenBank/DDBJ databases">
        <authorList>
            <person name="Genoscope - CEA"/>
        </authorList>
    </citation>
    <scope>NUCLEOTIDE SEQUENCE</scope>
</reference>
<dbReference type="HOGENOM" id="CLU_903480_0_0_1"/>